<feature type="transmembrane region" description="Helical" evidence="7">
    <location>
        <begin position="115"/>
        <end position="134"/>
    </location>
</feature>
<feature type="transmembrane region" description="Helical" evidence="7">
    <location>
        <begin position="323"/>
        <end position="345"/>
    </location>
</feature>
<dbReference type="OrthoDB" id="28755at2759"/>
<feature type="transmembrane region" description="Helical" evidence="7">
    <location>
        <begin position="503"/>
        <end position="522"/>
    </location>
</feature>
<feature type="transmembrane region" description="Helical" evidence="7">
    <location>
        <begin position="80"/>
        <end position="103"/>
    </location>
</feature>
<evidence type="ECO:0000313" key="8">
    <source>
        <dbReference type="EMBL" id="CDH53714.1"/>
    </source>
</evidence>
<feature type="transmembrane region" description="Helical" evidence="7">
    <location>
        <begin position="357"/>
        <end position="375"/>
    </location>
</feature>
<evidence type="ECO:0000256" key="2">
    <source>
        <dbReference type="ARBA" id="ARBA00022448"/>
    </source>
</evidence>
<dbReference type="Proteomes" id="UP000027586">
    <property type="component" value="Unassembled WGS sequence"/>
</dbReference>
<evidence type="ECO:0000256" key="1">
    <source>
        <dbReference type="ARBA" id="ARBA00004141"/>
    </source>
</evidence>
<comment type="caution">
    <text evidence="8">The sequence shown here is derived from an EMBL/GenBank/DDBJ whole genome shotgun (WGS) entry which is preliminary data.</text>
</comment>
<dbReference type="GO" id="GO:0008506">
    <property type="term" value="F:sucrose:proton symporter activity"/>
    <property type="evidence" value="ECO:0007669"/>
    <property type="project" value="TreeGrafter"/>
</dbReference>
<evidence type="ECO:0000256" key="3">
    <source>
        <dbReference type="ARBA" id="ARBA00022692"/>
    </source>
</evidence>
<dbReference type="EMBL" id="CBTN010000019">
    <property type="protein sequence ID" value="CDH53714.1"/>
    <property type="molecule type" value="Genomic_DNA"/>
</dbReference>
<keyword evidence="3 7" id="KW-0812">Transmembrane</keyword>
<feature type="compositionally biased region" description="Polar residues" evidence="6">
    <location>
        <begin position="452"/>
        <end position="480"/>
    </location>
</feature>
<comment type="subcellular location">
    <subcellularLocation>
        <location evidence="1">Membrane</location>
        <topology evidence="1">Multi-pass membrane protein</topology>
    </subcellularLocation>
</comment>
<organism evidence="8 9">
    <name type="scientific">Lichtheimia corymbifera JMRC:FSU:9682</name>
    <dbReference type="NCBI Taxonomy" id="1263082"/>
    <lineage>
        <taxon>Eukaryota</taxon>
        <taxon>Fungi</taxon>
        <taxon>Fungi incertae sedis</taxon>
        <taxon>Mucoromycota</taxon>
        <taxon>Mucoromycotina</taxon>
        <taxon>Mucoromycetes</taxon>
        <taxon>Mucorales</taxon>
        <taxon>Lichtheimiaceae</taxon>
        <taxon>Lichtheimia</taxon>
    </lineage>
</organism>
<dbReference type="SUPFAM" id="SSF103473">
    <property type="entry name" value="MFS general substrate transporter"/>
    <property type="match status" value="1"/>
</dbReference>
<dbReference type="PANTHER" id="PTHR19432">
    <property type="entry name" value="SUGAR TRANSPORTER"/>
    <property type="match status" value="1"/>
</dbReference>
<feature type="transmembrane region" description="Helical" evidence="7">
    <location>
        <begin position="256"/>
        <end position="279"/>
    </location>
</feature>
<dbReference type="VEuPathDB" id="FungiDB:LCOR_05040.1"/>
<dbReference type="AlphaFoldDB" id="A0A068RUL7"/>
<evidence type="ECO:0000256" key="6">
    <source>
        <dbReference type="SAM" id="MobiDB-lite"/>
    </source>
</evidence>
<reference evidence="8" key="1">
    <citation type="submission" date="2013-08" db="EMBL/GenBank/DDBJ databases">
        <title>Gene expansion shapes genome architecture in the human pathogen Lichtheimia corymbifera: an evolutionary genomics analysis in the ancient terrestrial Mucorales (Mucoromycotina).</title>
        <authorList>
            <person name="Schwartze V.U."/>
            <person name="Winter S."/>
            <person name="Shelest E."/>
            <person name="Marcet-Houben M."/>
            <person name="Horn F."/>
            <person name="Wehner S."/>
            <person name="Hoffmann K."/>
            <person name="Riege K."/>
            <person name="Sammeth M."/>
            <person name="Nowrousian M."/>
            <person name="Valiante V."/>
            <person name="Linde J."/>
            <person name="Jacobsen I.D."/>
            <person name="Marz M."/>
            <person name="Brakhage A.A."/>
            <person name="Gabaldon T."/>
            <person name="Bocker S."/>
            <person name="Voigt K."/>
        </authorList>
    </citation>
    <scope>NUCLEOTIDE SEQUENCE [LARGE SCALE GENOMIC DNA]</scope>
    <source>
        <strain evidence="8">FSU 9682</strain>
    </source>
</reference>
<accession>A0A068RUL7</accession>
<proteinExistence type="predicted"/>
<gene>
    <name evidence="8" type="ORF">LCOR_05040.1</name>
</gene>
<evidence type="ECO:0000256" key="4">
    <source>
        <dbReference type="ARBA" id="ARBA00022989"/>
    </source>
</evidence>
<evidence type="ECO:0000313" key="9">
    <source>
        <dbReference type="Proteomes" id="UP000027586"/>
    </source>
</evidence>
<dbReference type="GO" id="GO:0005886">
    <property type="term" value="C:plasma membrane"/>
    <property type="evidence" value="ECO:0007669"/>
    <property type="project" value="TreeGrafter"/>
</dbReference>
<keyword evidence="9" id="KW-1185">Reference proteome</keyword>
<keyword evidence="2" id="KW-0813">Transport</keyword>
<feature type="transmembrane region" description="Helical" evidence="7">
    <location>
        <begin position="381"/>
        <end position="403"/>
    </location>
</feature>
<keyword evidence="4 7" id="KW-1133">Transmembrane helix</keyword>
<keyword evidence="8" id="KW-0762">Sugar transport</keyword>
<protein>
    <submittedName>
        <fullName evidence="8">Sugar transporter</fullName>
    </submittedName>
</protein>
<feature type="transmembrane region" description="Helical" evidence="7">
    <location>
        <begin position="224"/>
        <end position="244"/>
    </location>
</feature>
<keyword evidence="5 7" id="KW-0472">Membrane</keyword>
<evidence type="ECO:0000256" key="7">
    <source>
        <dbReference type="SAM" id="Phobius"/>
    </source>
</evidence>
<evidence type="ECO:0000256" key="5">
    <source>
        <dbReference type="ARBA" id="ARBA00023136"/>
    </source>
</evidence>
<dbReference type="PANTHER" id="PTHR19432:SF35">
    <property type="entry name" value="SOLUTE CARRIER FAMILY 45 MEMBER 3 ISOFORM X1"/>
    <property type="match status" value="1"/>
</dbReference>
<sequence length="587" mass="64171">MPSTNTRPPISGLKRPSLAAGTSFEALYTASYVAPDTCIKRSASDTFIVHRAREQQQRARQEEMALLAQNQHDQVEMLSLWQLLCLTICMAGVQFTSLIGAFSDRCTSRLGRRRPFMIGGGIFVCLSMLCVAYAKEIGAYIIRMSDTRDTPENIEEQVSGVITNAIRQGEFTRVSSSQERRAAIVVAVLAFYTLDFSLNAVQASCRALILDIPPLWQHQQANAWAARLSNAAMVVGYFTGFVDLVKVLSFLGDTQIKVFCIVAIAVFIVTVSITCINTHEKNISSEDGNDEDESTTWVSDIYFRTHPEHDPGSWAKGTRAGSFALLLHAIVSVLSGMLFPWLMAIKSCGNLFSTKNIYTAGNLIFAVSMLSTIFITNVWAATAIVTIVGISWSIVLWIPFALVGEYISTIGGGASTSTHSSPVIRSPAFSQNREIGSNATLASLLIEESSNDEATSSRASHTNYGTIHNNENNDQISSTHDTQDQAEEEGLDAGMVLGVHNMYIVFPQFAVAIIASLIFRVVSWVQHGRGDKPIDDDNEGGVNVAWVLAFGGVMSFVATILSRRIIQVPNDAPRSPLRLFMDDRVSI</sequence>
<feature type="transmembrane region" description="Helical" evidence="7">
    <location>
        <begin position="542"/>
        <end position="561"/>
    </location>
</feature>
<feature type="transmembrane region" description="Helical" evidence="7">
    <location>
        <begin position="182"/>
        <end position="204"/>
    </location>
</feature>
<dbReference type="InterPro" id="IPR036259">
    <property type="entry name" value="MFS_trans_sf"/>
</dbReference>
<name>A0A068RUL7_9FUNG</name>
<feature type="region of interest" description="Disordered" evidence="6">
    <location>
        <begin position="452"/>
        <end position="487"/>
    </location>
</feature>